<name>A0A5M8NTU3_9BACT</name>
<reference evidence="2 3" key="1">
    <citation type="submission" date="2019-03" db="EMBL/GenBank/DDBJ databases">
        <title>Single cell metagenomics reveals metabolic interactions within the superorganism composed of flagellate Streblomastix strix and complex community of Bacteroidetes bacteria on its surface.</title>
        <authorList>
            <person name="Treitli S.C."/>
            <person name="Kolisko M."/>
            <person name="Husnik F."/>
            <person name="Keeling P."/>
            <person name="Hampl V."/>
        </authorList>
    </citation>
    <scope>NUCLEOTIDE SEQUENCE [LARGE SCALE GENOMIC DNA]</scope>
    <source>
        <strain evidence="2">St1</strain>
    </source>
</reference>
<comment type="caution">
    <text evidence="2">The sequence shown here is derived from an EMBL/GenBank/DDBJ whole genome shotgun (WGS) entry which is preliminary data.</text>
</comment>
<evidence type="ECO:0000259" key="1">
    <source>
        <dbReference type="Pfam" id="PF06439"/>
    </source>
</evidence>
<dbReference type="Pfam" id="PF06439">
    <property type="entry name" value="3keto-disac_hyd"/>
    <property type="match status" value="1"/>
</dbReference>
<dbReference type="GO" id="GO:0016787">
    <property type="term" value="F:hydrolase activity"/>
    <property type="evidence" value="ECO:0007669"/>
    <property type="project" value="InterPro"/>
</dbReference>
<evidence type="ECO:0000313" key="2">
    <source>
        <dbReference type="EMBL" id="KAA6300190.1"/>
    </source>
</evidence>
<accession>A0A5M8NTU3</accession>
<gene>
    <name evidence="2" type="ORF">EZS26_003672</name>
</gene>
<protein>
    <recommendedName>
        <fullName evidence="1">3-keto-alpha-glucoside-1,2-lyase/3-keto-2-hydroxy-glucal hydratase domain-containing protein</fullName>
    </recommendedName>
</protein>
<dbReference type="AlphaFoldDB" id="A0A5M8NTU3"/>
<dbReference type="InterPro" id="IPR010496">
    <property type="entry name" value="AL/BT2_dom"/>
</dbReference>
<dbReference type="Proteomes" id="UP000324575">
    <property type="component" value="Unassembled WGS sequence"/>
</dbReference>
<evidence type="ECO:0000313" key="3">
    <source>
        <dbReference type="Proteomes" id="UP000324575"/>
    </source>
</evidence>
<sequence length="54" mass="6540">ETVSYEKYSEDWTQRRNAGKWAKFPDYGKFDEGNISLQNHGTKLWYRNIKIKEL</sequence>
<organism evidence="2 3">
    <name type="scientific">Candidatus Ordinivivax streblomastigis</name>
    <dbReference type="NCBI Taxonomy" id="2540710"/>
    <lineage>
        <taxon>Bacteria</taxon>
        <taxon>Pseudomonadati</taxon>
        <taxon>Bacteroidota</taxon>
        <taxon>Bacteroidia</taxon>
        <taxon>Bacteroidales</taxon>
        <taxon>Candidatus Ordinivivax</taxon>
    </lineage>
</organism>
<proteinExistence type="predicted"/>
<feature type="domain" description="3-keto-alpha-glucoside-1,2-lyase/3-keto-2-hydroxy-glucal hydratase" evidence="1">
    <location>
        <begin position="2"/>
        <end position="52"/>
    </location>
</feature>
<dbReference type="EMBL" id="SNRX01000123">
    <property type="protein sequence ID" value="KAA6300190.1"/>
    <property type="molecule type" value="Genomic_DNA"/>
</dbReference>
<feature type="non-terminal residue" evidence="2">
    <location>
        <position position="1"/>
    </location>
</feature>
<dbReference type="Gene3D" id="2.60.120.560">
    <property type="entry name" value="Exo-inulinase, domain 1"/>
    <property type="match status" value="1"/>
</dbReference>